<dbReference type="Proteomes" id="UP000277580">
    <property type="component" value="Unassembled WGS sequence"/>
</dbReference>
<proteinExistence type="predicted"/>
<evidence type="ECO:0000313" key="4">
    <source>
        <dbReference type="Proteomes" id="UP000277580"/>
    </source>
</evidence>
<organism evidence="3 4">
    <name type="scientific">Morchella conica CCBAS932</name>
    <dbReference type="NCBI Taxonomy" id="1392247"/>
    <lineage>
        <taxon>Eukaryota</taxon>
        <taxon>Fungi</taxon>
        <taxon>Dikarya</taxon>
        <taxon>Ascomycota</taxon>
        <taxon>Pezizomycotina</taxon>
        <taxon>Pezizomycetes</taxon>
        <taxon>Pezizales</taxon>
        <taxon>Morchellaceae</taxon>
        <taxon>Morchella</taxon>
    </lineage>
</organism>
<evidence type="ECO:0000256" key="2">
    <source>
        <dbReference type="SAM" id="Phobius"/>
    </source>
</evidence>
<feature type="transmembrane region" description="Helical" evidence="2">
    <location>
        <begin position="44"/>
        <end position="64"/>
    </location>
</feature>
<name>A0A3N4L9L5_9PEZI</name>
<keyword evidence="4" id="KW-1185">Reference proteome</keyword>
<keyword evidence="2" id="KW-0472">Membrane</keyword>
<protein>
    <submittedName>
        <fullName evidence="3">Uncharacterized protein</fullName>
    </submittedName>
</protein>
<accession>A0A3N4L9L5</accession>
<dbReference type="EMBL" id="ML119106">
    <property type="protein sequence ID" value="RPB17331.1"/>
    <property type="molecule type" value="Genomic_DNA"/>
</dbReference>
<evidence type="ECO:0000313" key="3">
    <source>
        <dbReference type="EMBL" id="RPB17331.1"/>
    </source>
</evidence>
<gene>
    <name evidence="3" type="ORF">P167DRAFT_531580</name>
</gene>
<keyword evidence="2" id="KW-1133">Transmembrane helix</keyword>
<keyword evidence="2" id="KW-0812">Transmembrane</keyword>
<reference evidence="3 4" key="1">
    <citation type="journal article" date="2018" name="Nat. Ecol. Evol.">
        <title>Pezizomycetes genomes reveal the molecular basis of ectomycorrhizal truffle lifestyle.</title>
        <authorList>
            <person name="Murat C."/>
            <person name="Payen T."/>
            <person name="Noel B."/>
            <person name="Kuo A."/>
            <person name="Morin E."/>
            <person name="Chen J."/>
            <person name="Kohler A."/>
            <person name="Krizsan K."/>
            <person name="Balestrini R."/>
            <person name="Da Silva C."/>
            <person name="Montanini B."/>
            <person name="Hainaut M."/>
            <person name="Levati E."/>
            <person name="Barry K.W."/>
            <person name="Belfiori B."/>
            <person name="Cichocki N."/>
            <person name="Clum A."/>
            <person name="Dockter R.B."/>
            <person name="Fauchery L."/>
            <person name="Guy J."/>
            <person name="Iotti M."/>
            <person name="Le Tacon F."/>
            <person name="Lindquist E.A."/>
            <person name="Lipzen A."/>
            <person name="Malagnac F."/>
            <person name="Mello A."/>
            <person name="Molinier V."/>
            <person name="Miyauchi S."/>
            <person name="Poulain J."/>
            <person name="Riccioni C."/>
            <person name="Rubini A."/>
            <person name="Sitrit Y."/>
            <person name="Splivallo R."/>
            <person name="Traeger S."/>
            <person name="Wang M."/>
            <person name="Zifcakova L."/>
            <person name="Wipf D."/>
            <person name="Zambonelli A."/>
            <person name="Paolocci F."/>
            <person name="Nowrousian M."/>
            <person name="Ottonello S."/>
            <person name="Baldrian P."/>
            <person name="Spatafora J.W."/>
            <person name="Henrissat B."/>
            <person name="Nagy L.G."/>
            <person name="Aury J.M."/>
            <person name="Wincker P."/>
            <person name="Grigoriev I.V."/>
            <person name="Bonfante P."/>
            <person name="Martin F.M."/>
        </authorList>
    </citation>
    <scope>NUCLEOTIDE SEQUENCE [LARGE SCALE GENOMIC DNA]</scope>
    <source>
        <strain evidence="3 4">CCBAS932</strain>
    </source>
</reference>
<evidence type="ECO:0000256" key="1">
    <source>
        <dbReference type="SAM" id="MobiDB-lite"/>
    </source>
</evidence>
<dbReference type="AlphaFoldDB" id="A0A3N4L9L5"/>
<dbReference type="InParanoid" id="A0A3N4L9L5"/>
<sequence>MDQIVKRVDEHLSKSRVESTSSTTNAKGDGYKYNYSNVDNYNSFLVGSIFTMVVVGLGFEILTLQSLARF</sequence>
<feature type="region of interest" description="Disordered" evidence="1">
    <location>
        <begin position="12"/>
        <end position="31"/>
    </location>
</feature>
<feature type="non-terminal residue" evidence="3">
    <location>
        <position position="70"/>
    </location>
</feature>